<comment type="caution">
    <text evidence="1">The sequence shown here is derived from an EMBL/GenBank/DDBJ whole genome shotgun (WGS) entry which is preliminary data.</text>
</comment>
<gene>
    <name evidence="1" type="ORF">G4B88_000618</name>
</gene>
<dbReference type="PANTHER" id="PTHR47539">
    <property type="entry name" value="PENTATRICOPEPTIDE REPEAT-CONTAINING PROTEIN OTP51, CHLOROPLASTIC"/>
    <property type="match status" value="1"/>
</dbReference>
<dbReference type="GO" id="GO:0048564">
    <property type="term" value="P:photosystem I assembly"/>
    <property type="evidence" value="ECO:0007669"/>
    <property type="project" value="TreeGrafter"/>
</dbReference>
<sequence>MKHLSAPVLEMKELGEMMEQWRRSKLAWLCKELSAHKTLTSVRILNAQNKWLTQEDTTLKRYVFLRREEEEVEGGGRGGGGRANMG</sequence>
<dbReference type="AlphaFoldDB" id="A0A7J6DL99"/>
<reference evidence="1 2" key="1">
    <citation type="journal article" date="2020" name="bioRxiv">
        <title>Sequence and annotation of 42 cannabis genomes reveals extensive copy number variation in cannabinoid synthesis and pathogen resistance genes.</title>
        <authorList>
            <person name="Mckernan K.J."/>
            <person name="Helbert Y."/>
            <person name="Kane L.T."/>
            <person name="Ebling H."/>
            <person name="Zhang L."/>
            <person name="Liu B."/>
            <person name="Eaton Z."/>
            <person name="Mclaughlin S."/>
            <person name="Kingan S."/>
            <person name="Baybayan P."/>
            <person name="Concepcion G."/>
            <person name="Jordan M."/>
            <person name="Riva A."/>
            <person name="Barbazuk W."/>
            <person name="Harkins T."/>
        </authorList>
    </citation>
    <scope>NUCLEOTIDE SEQUENCE [LARGE SCALE GENOMIC DNA]</scope>
    <source>
        <strain evidence="2">cv. Jamaican Lion 4</strain>
        <tissue evidence="1">Leaf</tissue>
    </source>
</reference>
<dbReference type="Proteomes" id="UP000583929">
    <property type="component" value="Unassembled WGS sequence"/>
</dbReference>
<evidence type="ECO:0000313" key="2">
    <source>
        <dbReference type="Proteomes" id="UP000583929"/>
    </source>
</evidence>
<dbReference type="GO" id="GO:0000373">
    <property type="term" value="P:Group II intron splicing"/>
    <property type="evidence" value="ECO:0007669"/>
    <property type="project" value="TreeGrafter"/>
</dbReference>
<dbReference type="GO" id="GO:0045292">
    <property type="term" value="P:mRNA cis splicing, via spliceosome"/>
    <property type="evidence" value="ECO:0007669"/>
    <property type="project" value="TreeGrafter"/>
</dbReference>
<evidence type="ECO:0000313" key="1">
    <source>
        <dbReference type="EMBL" id="KAF4346610.1"/>
    </source>
</evidence>
<proteinExistence type="predicted"/>
<dbReference type="InterPro" id="IPR052500">
    <property type="entry name" value="Chloro/Mito_RNA_Process"/>
</dbReference>
<dbReference type="PANTHER" id="PTHR47539:SF1">
    <property type="entry name" value="PENTATRICOPEPTIDE REPEAT-CONTAINING PROTEIN OTP51, CHLOROPLASTIC"/>
    <property type="match status" value="1"/>
</dbReference>
<keyword evidence="2" id="KW-1185">Reference proteome</keyword>
<name>A0A7J6DL99_CANSA</name>
<organism evidence="1 2">
    <name type="scientific">Cannabis sativa</name>
    <name type="common">Hemp</name>
    <name type="synonym">Marijuana</name>
    <dbReference type="NCBI Taxonomy" id="3483"/>
    <lineage>
        <taxon>Eukaryota</taxon>
        <taxon>Viridiplantae</taxon>
        <taxon>Streptophyta</taxon>
        <taxon>Embryophyta</taxon>
        <taxon>Tracheophyta</taxon>
        <taxon>Spermatophyta</taxon>
        <taxon>Magnoliopsida</taxon>
        <taxon>eudicotyledons</taxon>
        <taxon>Gunneridae</taxon>
        <taxon>Pentapetalae</taxon>
        <taxon>rosids</taxon>
        <taxon>fabids</taxon>
        <taxon>Rosales</taxon>
        <taxon>Cannabaceae</taxon>
        <taxon>Cannabis</taxon>
    </lineage>
</organism>
<accession>A0A7J6DL99</accession>
<protein>
    <submittedName>
        <fullName evidence="1">Uncharacterized protein</fullName>
    </submittedName>
</protein>
<dbReference type="EMBL" id="JAATIQ010000960">
    <property type="protein sequence ID" value="KAF4346610.1"/>
    <property type="molecule type" value="Genomic_DNA"/>
</dbReference>